<keyword evidence="2" id="KW-1185">Reference proteome</keyword>
<accession>A0A9P6D240</accession>
<dbReference type="AlphaFoldDB" id="A0A9P6D240"/>
<evidence type="ECO:0000313" key="1">
    <source>
        <dbReference type="EMBL" id="KAF9480775.1"/>
    </source>
</evidence>
<evidence type="ECO:0000313" key="2">
    <source>
        <dbReference type="Proteomes" id="UP000807469"/>
    </source>
</evidence>
<sequence>MIPLTWKKRGIFASSSQQTASLSDEAYLRRCVFGVVISRVLSPPCVHSAGHAASLWFLCEELSSLLDWRLALWIHFMRRGFEAKNSFSIYRPSCIKTGSLLVVNWQDGRPSLWFYITSSLTLWIVILYNNLSTTITLEIDIQQGPYMSMPHERRIKWGNYKQGRRSLDSRESAILACMGFFFNAALFVDALNRCIID</sequence>
<protein>
    <submittedName>
        <fullName evidence="1">Uncharacterized protein</fullName>
    </submittedName>
</protein>
<organism evidence="1 2">
    <name type="scientific">Pholiota conissans</name>
    <dbReference type="NCBI Taxonomy" id="109636"/>
    <lineage>
        <taxon>Eukaryota</taxon>
        <taxon>Fungi</taxon>
        <taxon>Dikarya</taxon>
        <taxon>Basidiomycota</taxon>
        <taxon>Agaricomycotina</taxon>
        <taxon>Agaricomycetes</taxon>
        <taxon>Agaricomycetidae</taxon>
        <taxon>Agaricales</taxon>
        <taxon>Agaricineae</taxon>
        <taxon>Strophariaceae</taxon>
        <taxon>Pholiota</taxon>
    </lineage>
</organism>
<comment type="caution">
    <text evidence="1">The sequence shown here is derived from an EMBL/GenBank/DDBJ whole genome shotgun (WGS) entry which is preliminary data.</text>
</comment>
<gene>
    <name evidence="1" type="ORF">BDN70DRAFT_893919</name>
</gene>
<dbReference type="Proteomes" id="UP000807469">
    <property type="component" value="Unassembled WGS sequence"/>
</dbReference>
<name>A0A9P6D240_9AGAR</name>
<dbReference type="EMBL" id="MU155189">
    <property type="protein sequence ID" value="KAF9480775.1"/>
    <property type="molecule type" value="Genomic_DNA"/>
</dbReference>
<proteinExistence type="predicted"/>
<reference evidence="1" key="1">
    <citation type="submission" date="2020-11" db="EMBL/GenBank/DDBJ databases">
        <authorList>
            <consortium name="DOE Joint Genome Institute"/>
            <person name="Ahrendt S."/>
            <person name="Riley R."/>
            <person name="Andreopoulos W."/>
            <person name="Labutti K."/>
            <person name="Pangilinan J."/>
            <person name="Ruiz-Duenas F.J."/>
            <person name="Barrasa J.M."/>
            <person name="Sanchez-Garcia M."/>
            <person name="Camarero S."/>
            <person name="Miyauchi S."/>
            <person name="Serrano A."/>
            <person name="Linde D."/>
            <person name="Babiker R."/>
            <person name="Drula E."/>
            <person name="Ayuso-Fernandez I."/>
            <person name="Pacheco R."/>
            <person name="Padilla G."/>
            <person name="Ferreira P."/>
            <person name="Barriuso J."/>
            <person name="Kellner H."/>
            <person name="Castanera R."/>
            <person name="Alfaro M."/>
            <person name="Ramirez L."/>
            <person name="Pisabarro A.G."/>
            <person name="Kuo A."/>
            <person name="Tritt A."/>
            <person name="Lipzen A."/>
            <person name="He G."/>
            <person name="Yan M."/>
            <person name="Ng V."/>
            <person name="Cullen D."/>
            <person name="Martin F."/>
            <person name="Rosso M.-N."/>
            <person name="Henrissat B."/>
            <person name="Hibbett D."/>
            <person name="Martinez A.T."/>
            <person name="Grigoriev I.V."/>
        </authorList>
    </citation>
    <scope>NUCLEOTIDE SEQUENCE</scope>
    <source>
        <strain evidence="1">CIRM-BRFM 674</strain>
    </source>
</reference>